<dbReference type="Proteomes" id="UP000540423">
    <property type="component" value="Unassembled WGS sequence"/>
</dbReference>
<gene>
    <name evidence="2" type="ORF">HNQ79_006291</name>
</gene>
<name>A0A7X0HLB3_9ACTN</name>
<evidence type="ECO:0000256" key="1">
    <source>
        <dbReference type="SAM" id="SignalP"/>
    </source>
</evidence>
<keyword evidence="1" id="KW-0732">Signal</keyword>
<reference evidence="2 3" key="1">
    <citation type="submission" date="2020-08" db="EMBL/GenBank/DDBJ databases">
        <title>Genomic Encyclopedia of Type Strains, Phase IV (KMG-IV): sequencing the most valuable type-strain genomes for metagenomic binning, comparative biology and taxonomic classification.</title>
        <authorList>
            <person name="Goeker M."/>
        </authorList>
    </citation>
    <scope>NUCLEOTIDE SEQUENCE [LARGE SCALE GENOMIC DNA]</scope>
    <source>
        <strain evidence="2 3">DSM 40141</strain>
    </source>
</reference>
<evidence type="ECO:0000313" key="2">
    <source>
        <dbReference type="EMBL" id="MBB6439779.1"/>
    </source>
</evidence>
<sequence>MSITLRAFVCRALLCSSLFVTALTVHAVTADTATAHDRVLASVSGTTIQPLPQGDNGWW</sequence>
<evidence type="ECO:0000313" key="3">
    <source>
        <dbReference type="Proteomes" id="UP000540423"/>
    </source>
</evidence>
<dbReference type="EMBL" id="JACHEM010000028">
    <property type="protein sequence ID" value="MBB6439779.1"/>
    <property type="molecule type" value="Genomic_DNA"/>
</dbReference>
<feature type="signal peptide" evidence="1">
    <location>
        <begin position="1"/>
        <end position="27"/>
    </location>
</feature>
<dbReference type="AlphaFoldDB" id="A0A7X0HLB3"/>
<dbReference type="RefSeq" id="WP_185036289.1">
    <property type="nucleotide sequence ID" value="NZ_BNBN01000024.1"/>
</dbReference>
<comment type="caution">
    <text evidence="2">The sequence shown here is derived from an EMBL/GenBank/DDBJ whole genome shotgun (WGS) entry which is preliminary data.</text>
</comment>
<proteinExistence type="predicted"/>
<organism evidence="2 3">
    <name type="scientific">Streptomyces candidus</name>
    <dbReference type="NCBI Taxonomy" id="67283"/>
    <lineage>
        <taxon>Bacteria</taxon>
        <taxon>Bacillati</taxon>
        <taxon>Actinomycetota</taxon>
        <taxon>Actinomycetes</taxon>
        <taxon>Kitasatosporales</taxon>
        <taxon>Streptomycetaceae</taxon>
        <taxon>Streptomyces</taxon>
    </lineage>
</organism>
<feature type="chain" id="PRO_5031549575" evidence="1">
    <location>
        <begin position="28"/>
        <end position="59"/>
    </location>
</feature>
<protein>
    <submittedName>
        <fullName evidence="2">Uncharacterized protein</fullName>
    </submittedName>
</protein>
<keyword evidence="3" id="KW-1185">Reference proteome</keyword>
<accession>A0A7X0HLB3</accession>